<evidence type="ECO:0000313" key="2">
    <source>
        <dbReference type="Proteomes" id="UP000325577"/>
    </source>
</evidence>
<protein>
    <submittedName>
        <fullName evidence="1">Uncharacterized protein</fullName>
    </submittedName>
</protein>
<dbReference type="GO" id="GO:0002181">
    <property type="term" value="P:cytoplasmic translation"/>
    <property type="evidence" value="ECO:0007669"/>
    <property type="project" value="TreeGrafter"/>
</dbReference>
<sequence>MDHLYQGKQPSAQLVANNSPLDPNLWFTDVGATNYITSASELANIYLPSGHQGDDTITVGQDYRKDTLTKDQVGPSFQPGPFKINGVSLRHVNQSYVIETSTKADDISGVNVEKFDDKYFAKEL</sequence>
<dbReference type="Pfam" id="PF01159">
    <property type="entry name" value="Ribosomal_L6e"/>
    <property type="match status" value="1"/>
</dbReference>
<dbReference type="GO" id="GO:0003723">
    <property type="term" value="F:RNA binding"/>
    <property type="evidence" value="ECO:0007669"/>
    <property type="project" value="TreeGrafter"/>
</dbReference>
<dbReference type="GO" id="GO:0022625">
    <property type="term" value="C:cytosolic large ribosomal subunit"/>
    <property type="evidence" value="ECO:0007669"/>
    <property type="project" value="TreeGrafter"/>
</dbReference>
<dbReference type="InterPro" id="IPR000915">
    <property type="entry name" value="60S_ribosomal_eL6"/>
</dbReference>
<proteinExistence type="predicted"/>
<dbReference type="InterPro" id="IPR008991">
    <property type="entry name" value="Translation_prot_SH3-like_sf"/>
</dbReference>
<organism evidence="1 2">
    <name type="scientific">Nyssa sinensis</name>
    <dbReference type="NCBI Taxonomy" id="561372"/>
    <lineage>
        <taxon>Eukaryota</taxon>
        <taxon>Viridiplantae</taxon>
        <taxon>Streptophyta</taxon>
        <taxon>Embryophyta</taxon>
        <taxon>Tracheophyta</taxon>
        <taxon>Spermatophyta</taxon>
        <taxon>Magnoliopsida</taxon>
        <taxon>eudicotyledons</taxon>
        <taxon>Gunneridae</taxon>
        <taxon>Pentapetalae</taxon>
        <taxon>asterids</taxon>
        <taxon>Cornales</taxon>
        <taxon>Nyssaceae</taxon>
        <taxon>Nyssa</taxon>
    </lineage>
</organism>
<dbReference type="EMBL" id="CM018050">
    <property type="protein sequence ID" value="KAA8518244.1"/>
    <property type="molecule type" value="Genomic_DNA"/>
</dbReference>
<dbReference type="GO" id="GO:0000027">
    <property type="term" value="P:ribosomal large subunit assembly"/>
    <property type="evidence" value="ECO:0007669"/>
    <property type="project" value="TreeGrafter"/>
</dbReference>
<dbReference type="OrthoDB" id="2436667at2759"/>
<gene>
    <name evidence="1" type="ORF">F0562_015873</name>
</gene>
<dbReference type="AlphaFoldDB" id="A0A5J4ZKA5"/>
<dbReference type="SUPFAM" id="SSF50104">
    <property type="entry name" value="Translation proteins SH3-like domain"/>
    <property type="match status" value="1"/>
</dbReference>
<dbReference type="PANTHER" id="PTHR10715">
    <property type="entry name" value="60S RIBOSOMAL PROTEIN L6"/>
    <property type="match status" value="1"/>
</dbReference>
<name>A0A5J4ZKA5_9ASTE</name>
<evidence type="ECO:0000313" key="1">
    <source>
        <dbReference type="EMBL" id="KAA8518244.1"/>
    </source>
</evidence>
<keyword evidence="2" id="KW-1185">Reference proteome</keyword>
<dbReference type="GO" id="GO:0003735">
    <property type="term" value="F:structural constituent of ribosome"/>
    <property type="evidence" value="ECO:0007669"/>
    <property type="project" value="InterPro"/>
</dbReference>
<reference evidence="1 2" key="1">
    <citation type="submission" date="2019-09" db="EMBL/GenBank/DDBJ databases">
        <title>A chromosome-level genome assembly of the Chinese tupelo Nyssa sinensis.</title>
        <authorList>
            <person name="Yang X."/>
            <person name="Kang M."/>
            <person name="Yang Y."/>
            <person name="Xiong H."/>
            <person name="Wang M."/>
            <person name="Zhang Z."/>
            <person name="Wang Z."/>
            <person name="Wu H."/>
            <person name="Ma T."/>
            <person name="Liu J."/>
            <person name="Xi Z."/>
        </authorList>
    </citation>
    <scope>NUCLEOTIDE SEQUENCE [LARGE SCALE GENOMIC DNA]</scope>
    <source>
        <strain evidence="1">J267</strain>
        <tissue evidence="1">Leaf</tissue>
    </source>
</reference>
<accession>A0A5J4ZKA5</accession>
<dbReference type="Proteomes" id="UP000325577">
    <property type="component" value="Linkage Group LG7"/>
</dbReference>
<dbReference type="PANTHER" id="PTHR10715:SF0">
    <property type="entry name" value="LARGE RIBOSOMAL SUBUNIT PROTEIN EL6"/>
    <property type="match status" value="1"/>
</dbReference>